<dbReference type="GO" id="GO:0071111">
    <property type="term" value="F:cyclic-guanylate-specific phosphodiesterase activity"/>
    <property type="evidence" value="ECO:0007669"/>
    <property type="project" value="InterPro"/>
</dbReference>
<organism evidence="2 3">
    <name type="scientific">Enterobacter huaxiensis</name>
    <dbReference type="NCBI Taxonomy" id="2494702"/>
    <lineage>
        <taxon>Bacteria</taxon>
        <taxon>Pseudomonadati</taxon>
        <taxon>Pseudomonadota</taxon>
        <taxon>Gammaproteobacteria</taxon>
        <taxon>Enterobacterales</taxon>
        <taxon>Enterobacteriaceae</taxon>
        <taxon>Enterobacter</taxon>
    </lineage>
</organism>
<accession>A0A428LHG6</accession>
<gene>
    <name evidence="2" type="ORF">EJE24_21825</name>
</gene>
<proteinExistence type="predicted"/>
<dbReference type="PANTHER" id="PTHR33121:SF70">
    <property type="entry name" value="SIGNALING PROTEIN YKOW"/>
    <property type="match status" value="1"/>
</dbReference>
<reference evidence="2 3" key="1">
    <citation type="submission" date="2018-12" db="EMBL/GenBank/DDBJ databases">
        <title>The Genome Submission of two Enterobacter spp. strains.</title>
        <authorList>
            <person name="Wu W."/>
            <person name="Wei L."/>
            <person name="Feng Y."/>
            <person name="Zong Z."/>
        </authorList>
    </citation>
    <scope>NUCLEOTIDE SEQUENCE [LARGE SCALE GENOMIC DNA]</scope>
    <source>
        <strain evidence="2 3">WCHEHu045002</strain>
    </source>
</reference>
<evidence type="ECO:0000259" key="1">
    <source>
        <dbReference type="PROSITE" id="PS50883"/>
    </source>
</evidence>
<dbReference type="InterPro" id="IPR050706">
    <property type="entry name" value="Cyclic-di-GMP_PDE-like"/>
</dbReference>
<protein>
    <submittedName>
        <fullName evidence="2">EAL domain-containing protein</fullName>
    </submittedName>
</protein>
<dbReference type="AlphaFoldDB" id="A0A428LHG6"/>
<dbReference type="CDD" id="cd01948">
    <property type="entry name" value="EAL"/>
    <property type="match status" value="1"/>
</dbReference>
<comment type="caution">
    <text evidence="2">The sequence shown here is derived from an EMBL/GenBank/DDBJ whole genome shotgun (WGS) entry which is preliminary data.</text>
</comment>
<dbReference type="Proteomes" id="UP000276389">
    <property type="component" value="Unassembled WGS sequence"/>
</dbReference>
<evidence type="ECO:0000313" key="3">
    <source>
        <dbReference type="Proteomes" id="UP000276389"/>
    </source>
</evidence>
<name>A0A428LHG6_9ENTR</name>
<dbReference type="SUPFAM" id="SSF141868">
    <property type="entry name" value="EAL domain-like"/>
    <property type="match status" value="1"/>
</dbReference>
<dbReference type="InterPro" id="IPR035919">
    <property type="entry name" value="EAL_sf"/>
</dbReference>
<feature type="domain" description="EAL" evidence="1">
    <location>
        <begin position="1"/>
        <end position="251"/>
    </location>
</feature>
<dbReference type="RefSeq" id="WP_125915521.1">
    <property type="nucleotide sequence ID" value="NZ_RWHU01000011.1"/>
</dbReference>
<dbReference type="PANTHER" id="PTHR33121">
    <property type="entry name" value="CYCLIC DI-GMP PHOSPHODIESTERASE PDEF"/>
    <property type="match status" value="1"/>
</dbReference>
<dbReference type="EMBL" id="RWHU01000011">
    <property type="protein sequence ID" value="RSK63499.1"/>
    <property type="molecule type" value="Genomic_DNA"/>
</dbReference>
<sequence length="253" mass="29095">MEKSTHFVMQCVEKNKLDAGIDFVIQPIFDLSRFVCIGGEVLVRGTHRRHVVPPHLFIGELEKNGGIVSMGDYIMARAFRYISSQTPEVRDKQFFTLNISWIQLQDIHFATRALTLLSEYKLTPRHIVFEITDSGEPNDTVSKNLGLLREAGINLAWDGIDCLEKLQSRLALSMPDYVKLDRSCLNADKLEHTFTMLEHLKQWDIDVIIEGIENYVHVSTMLRHGVQYGQGFLFSRPVSKEAFHQQYMQPERA</sequence>
<dbReference type="InterPro" id="IPR001633">
    <property type="entry name" value="EAL_dom"/>
</dbReference>
<dbReference type="SMART" id="SM00052">
    <property type="entry name" value="EAL"/>
    <property type="match status" value="1"/>
</dbReference>
<dbReference type="PROSITE" id="PS50883">
    <property type="entry name" value="EAL"/>
    <property type="match status" value="1"/>
</dbReference>
<dbReference type="Pfam" id="PF00563">
    <property type="entry name" value="EAL"/>
    <property type="match status" value="1"/>
</dbReference>
<dbReference type="Gene3D" id="3.20.20.450">
    <property type="entry name" value="EAL domain"/>
    <property type="match status" value="1"/>
</dbReference>
<evidence type="ECO:0000313" key="2">
    <source>
        <dbReference type="EMBL" id="RSK63499.1"/>
    </source>
</evidence>